<dbReference type="EMBL" id="KN881666">
    <property type="protein sequence ID" value="KIY51410.1"/>
    <property type="molecule type" value="Genomic_DNA"/>
</dbReference>
<evidence type="ECO:0000313" key="1">
    <source>
        <dbReference type="EMBL" id="KIY51410.1"/>
    </source>
</evidence>
<organism evidence="1 2">
    <name type="scientific">Fistulina hepatica ATCC 64428</name>
    <dbReference type="NCBI Taxonomy" id="1128425"/>
    <lineage>
        <taxon>Eukaryota</taxon>
        <taxon>Fungi</taxon>
        <taxon>Dikarya</taxon>
        <taxon>Basidiomycota</taxon>
        <taxon>Agaricomycotina</taxon>
        <taxon>Agaricomycetes</taxon>
        <taxon>Agaricomycetidae</taxon>
        <taxon>Agaricales</taxon>
        <taxon>Fistulinaceae</taxon>
        <taxon>Fistulina</taxon>
    </lineage>
</organism>
<sequence length="556" mass="63675">MSFITRPEAALYVPSGVCTDSAHVPTWEDLNQMKFSPESLHFVRRRFQEGLEGSEHANPGRFTAAYLAWIAHGITDTGNHLLDKDFFYPESISLYSLPTDAEEQRTDTQIYREEYLRTIEFAIQDLVTLWERASNGMAFVCKVRGDRAFWSDGDGSAPLHTATSLTSRFVEEASHDEHLAVRASVDMVSQIFGPMVAKSLLEGRKNMVNRPGWSVVQARKAPCNYLPLSRQRSNLYLIPITSAGAWRWTYRPSMRTYPAPLRGEPPQELDLTYIDTLSSQLDRVRRENQELKDAIAFRDSLVVEHNADLSTIFDPHEFESKEKLVDHVNGLIGEFITASDGSKAEQAERIEDMMRAWVARTPDFVSREQYNTVIKEGIKLHRTYENVKATLESERETSERFRVRADRWATKFRSYLDLARSYYPCRDGQIPMAVADLPYIHRSDLSKAMGFRTHDFLYEFGLERYSAQILSIIASTQLVHWNSLVQQLLKDEPRHHTTNLLLCMGADLVNDKIGWFEKFVNNAVIVISSDEENSLFNAETKADASRQHAQAPEVMR</sequence>
<gene>
    <name evidence="1" type="ORF">FISHEDRAFT_56896</name>
</gene>
<keyword evidence="2" id="KW-1185">Reference proteome</keyword>
<protein>
    <submittedName>
        <fullName evidence="1">Uncharacterized protein</fullName>
    </submittedName>
</protein>
<evidence type="ECO:0000313" key="2">
    <source>
        <dbReference type="Proteomes" id="UP000054144"/>
    </source>
</evidence>
<name>A0A0D7AHR6_9AGAR</name>
<reference evidence="1 2" key="1">
    <citation type="journal article" date="2015" name="Fungal Genet. Biol.">
        <title>Evolution of novel wood decay mechanisms in Agaricales revealed by the genome sequences of Fistulina hepatica and Cylindrobasidium torrendii.</title>
        <authorList>
            <person name="Floudas D."/>
            <person name="Held B.W."/>
            <person name="Riley R."/>
            <person name="Nagy L.G."/>
            <person name="Koehler G."/>
            <person name="Ransdell A.S."/>
            <person name="Younus H."/>
            <person name="Chow J."/>
            <person name="Chiniquy J."/>
            <person name="Lipzen A."/>
            <person name="Tritt A."/>
            <person name="Sun H."/>
            <person name="Haridas S."/>
            <person name="LaButti K."/>
            <person name="Ohm R.A."/>
            <person name="Kues U."/>
            <person name="Blanchette R.A."/>
            <person name="Grigoriev I.V."/>
            <person name="Minto R.E."/>
            <person name="Hibbett D.S."/>
        </authorList>
    </citation>
    <scope>NUCLEOTIDE SEQUENCE [LARGE SCALE GENOMIC DNA]</scope>
    <source>
        <strain evidence="1 2">ATCC 64428</strain>
    </source>
</reference>
<accession>A0A0D7AHR6</accession>
<dbReference type="AlphaFoldDB" id="A0A0D7AHR6"/>
<proteinExistence type="predicted"/>
<dbReference type="Proteomes" id="UP000054144">
    <property type="component" value="Unassembled WGS sequence"/>
</dbReference>
<feature type="non-terminal residue" evidence="1">
    <location>
        <position position="556"/>
    </location>
</feature>